<protein>
    <submittedName>
        <fullName evidence="6">Ubinuclein 2a</fullName>
    </submittedName>
</protein>
<keyword evidence="2" id="KW-0597">Phosphoprotein</keyword>
<dbReference type="Pfam" id="PF14075">
    <property type="entry name" value="UBN_AB"/>
    <property type="match status" value="1"/>
</dbReference>
<dbReference type="PANTHER" id="PTHR21669">
    <property type="entry name" value="CAPZ-INTERACTING PROTEIN AND RELATED PROTEINS"/>
    <property type="match status" value="1"/>
</dbReference>
<evidence type="ECO:0000256" key="2">
    <source>
        <dbReference type="ARBA" id="ARBA00022553"/>
    </source>
</evidence>
<keyword evidence="7" id="KW-1185">Reference proteome</keyword>
<evidence type="ECO:0000313" key="7">
    <source>
        <dbReference type="Proteomes" id="UP000005207"/>
    </source>
</evidence>
<dbReference type="eggNOG" id="KOG4786">
    <property type="taxonomic scope" value="Eukaryota"/>
</dbReference>
<evidence type="ECO:0000256" key="1">
    <source>
        <dbReference type="ARBA" id="ARBA00009911"/>
    </source>
</evidence>
<evidence type="ECO:0000259" key="5">
    <source>
        <dbReference type="Pfam" id="PF14075"/>
    </source>
</evidence>
<dbReference type="InterPro" id="IPR014840">
    <property type="entry name" value="HRD"/>
</dbReference>
<feature type="region of interest" description="Disordered" evidence="3">
    <location>
        <begin position="533"/>
        <end position="553"/>
    </location>
</feature>
<feature type="region of interest" description="Disordered" evidence="3">
    <location>
        <begin position="690"/>
        <end position="979"/>
    </location>
</feature>
<dbReference type="PANTHER" id="PTHR21669:SF10">
    <property type="entry name" value="UBINUCLEIN-2"/>
    <property type="match status" value="1"/>
</dbReference>
<feature type="domain" description="Hpc2-related" evidence="4">
    <location>
        <begin position="147"/>
        <end position="198"/>
    </location>
</feature>
<feature type="compositionally biased region" description="Low complexity" evidence="3">
    <location>
        <begin position="824"/>
        <end position="838"/>
    </location>
</feature>
<feature type="compositionally biased region" description="Basic residues" evidence="3">
    <location>
        <begin position="884"/>
        <end position="898"/>
    </location>
</feature>
<dbReference type="FunCoup" id="I3KPC0">
    <property type="interactions" value="1221"/>
</dbReference>
<dbReference type="Pfam" id="PF08729">
    <property type="entry name" value="HUN"/>
    <property type="match status" value="1"/>
</dbReference>
<reference evidence="6" key="2">
    <citation type="submission" date="2025-08" db="UniProtKB">
        <authorList>
            <consortium name="Ensembl"/>
        </authorList>
    </citation>
    <scope>IDENTIFICATION</scope>
</reference>
<feature type="compositionally biased region" description="Pro residues" evidence="3">
    <location>
        <begin position="736"/>
        <end position="755"/>
    </location>
</feature>
<feature type="compositionally biased region" description="Basic and acidic residues" evidence="3">
    <location>
        <begin position="534"/>
        <end position="543"/>
    </location>
</feature>
<comment type="similarity">
    <text evidence="1">Belongs to the ubinuclein family.</text>
</comment>
<evidence type="ECO:0000259" key="4">
    <source>
        <dbReference type="Pfam" id="PF08729"/>
    </source>
</evidence>
<organism evidence="6 7">
    <name type="scientific">Oreochromis niloticus</name>
    <name type="common">Nile tilapia</name>
    <name type="synonym">Tilapia nilotica</name>
    <dbReference type="NCBI Taxonomy" id="8128"/>
    <lineage>
        <taxon>Eukaryota</taxon>
        <taxon>Metazoa</taxon>
        <taxon>Chordata</taxon>
        <taxon>Craniata</taxon>
        <taxon>Vertebrata</taxon>
        <taxon>Euteleostomi</taxon>
        <taxon>Actinopterygii</taxon>
        <taxon>Neopterygii</taxon>
        <taxon>Teleostei</taxon>
        <taxon>Neoteleostei</taxon>
        <taxon>Acanthomorphata</taxon>
        <taxon>Ovalentaria</taxon>
        <taxon>Cichlomorphae</taxon>
        <taxon>Cichliformes</taxon>
        <taxon>Cichlidae</taxon>
        <taxon>African cichlids</taxon>
        <taxon>Pseudocrenilabrinae</taxon>
        <taxon>Oreochromini</taxon>
        <taxon>Oreochromis</taxon>
    </lineage>
</organism>
<dbReference type="HOGENOM" id="CLU_007400_2_0_1"/>
<gene>
    <name evidence="6" type="primary">ubn2a</name>
</gene>
<accession>I3KPC0</accession>
<feature type="domain" description="Ubinuclein middle" evidence="5">
    <location>
        <begin position="412"/>
        <end position="621"/>
    </location>
</feature>
<dbReference type="Proteomes" id="UP000005207">
    <property type="component" value="Linkage group LG6"/>
</dbReference>
<dbReference type="GO" id="GO:0006325">
    <property type="term" value="P:chromatin organization"/>
    <property type="evidence" value="ECO:0007669"/>
    <property type="project" value="TreeGrafter"/>
</dbReference>
<dbReference type="OMA" id="PKVKKVM"/>
<dbReference type="GO" id="GO:0005634">
    <property type="term" value="C:nucleus"/>
    <property type="evidence" value="ECO:0007669"/>
    <property type="project" value="TreeGrafter"/>
</dbReference>
<dbReference type="GeneTree" id="ENSGT00940000155858"/>
<feature type="region of interest" description="Disordered" evidence="3">
    <location>
        <begin position="220"/>
        <end position="243"/>
    </location>
</feature>
<dbReference type="STRING" id="8128.ENSONIP00000022965"/>
<feature type="compositionally biased region" description="Low complexity" evidence="3">
    <location>
        <begin position="920"/>
        <end position="940"/>
    </location>
</feature>
<feature type="region of interest" description="Disordered" evidence="3">
    <location>
        <begin position="392"/>
        <end position="412"/>
    </location>
</feature>
<feature type="compositionally biased region" description="Pro residues" evidence="3">
    <location>
        <begin position="699"/>
        <end position="716"/>
    </location>
</feature>
<dbReference type="Ensembl" id="ENSONIT00000022985.2">
    <property type="protein sequence ID" value="ENSONIP00000022965.2"/>
    <property type="gene ID" value="ENSONIG00000018234.2"/>
</dbReference>
<reference evidence="7" key="1">
    <citation type="submission" date="2012-01" db="EMBL/GenBank/DDBJ databases">
        <title>The Genome Sequence of Oreochromis niloticus (Nile Tilapia).</title>
        <authorList>
            <consortium name="Broad Institute Genome Assembly Team"/>
            <consortium name="Broad Institute Sequencing Platform"/>
            <person name="Di Palma F."/>
            <person name="Johnson J."/>
            <person name="Lander E.S."/>
            <person name="Lindblad-Toh K."/>
        </authorList>
    </citation>
    <scope>NUCLEOTIDE SEQUENCE [LARGE SCALE GENOMIC DNA]</scope>
</reference>
<sequence>MAEPRKVQFVTLSAFAAGAAAESRKRRLEDEADFNFDRAGEVEAATGAGGAASNGRLVKTGDRDKAAAEKRATVRLNLPLSEPDDRSSAEFNYGELIQNLQAKNNTPSLTSARNPDDPFNDEEKERLQVEALAKKFENKYGNVGKKKRKDRMQDLIDIGFGYDETDPFIDNSEAYDELVPASLTTKLGGFYINTGTLQFRAASESEGEEDKVRLPDEQVIKRRKKKEGNTLEEKSTKKNKVPKQGVTALNLHRPEKKKRKKLIKDSLYLATMLRRFTREKEEMRKRNPNMAHSGLAGSVANKPHSGNTTNHLLSSNSTHLQDNTAANDLSLADLTSDPAVMSLLGSANEKELQDLLGDLDFSLLDTDQQHAMATARENGILGVGVPTHKAVGGGGQGRGPGSSSRLFSPPPLPNGLPAPLIKRIEDLRVASRQFDQEGRKKFFTLDMNNILLDIELQVQEQPPEVRSEIYSHMEAFVPCNKEALLKRLKKLSLNIQDDRLRTPLLKLKLAVCSVMPEQIARYNMDCMAKVAKQQSEEGDKNGSEEDDEEKPGKRIVGPRKKFVWDDKLRNLLCSLVRVKLSCYEMENQCSLSVEDYLKAFLENEVKPLWPKGWMQTRILFKESLVGLWLHKPSLGMTSTPSQPTSTSVLTSNRQPISSLEPICLSDSLDEDLTVPSLDSISHALALLSNASKGPTDSPLSPPPLQIPTSSPPPVAPHYPSGSQLSASTVMGKMHPHPSPSPPKHRPPPTASPLLPPHQKGFASPVGILGTMGTSHALAKSSAKSSSNGSAVNSNVTPSSSPSPQSRSNSTSHHGLQSFCPPSPATSSPSPTSHTAHSAQGKSHTHHHHQPNFITPMQATLTKSSHSSNSSPIIKLTPRPPPPPRHLHPPPRHHPHRQIRGGQVKQTQGGCTFAGAQKPQSTTSNSSINNNSNNKGVVSTVCSHPDKPPQSPSVSASHGQRQRVVGGASQGSKAGNGWVASGTLATSSTTSHLSQVSTAGTPLLGNPSALPLGFGMLGGLVPVSLPFQFPSLLNFSPPGASGAAGMGTAPSSNSGYPLAQSDLMGKWALN</sequence>
<proteinExistence type="inferred from homology"/>
<feature type="compositionally biased region" description="Basic and acidic residues" evidence="3">
    <location>
        <begin position="227"/>
        <end position="236"/>
    </location>
</feature>
<reference evidence="6" key="3">
    <citation type="submission" date="2025-09" db="UniProtKB">
        <authorList>
            <consortium name="Ensembl"/>
        </authorList>
    </citation>
    <scope>IDENTIFICATION</scope>
</reference>
<dbReference type="AlphaFoldDB" id="I3KPC0"/>
<feature type="compositionally biased region" description="Polar residues" evidence="3">
    <location>
        <begin position="851"/>
        <end position="862"/>
    </location>
</feature>
<name>I3KPC0_ORENI</name>
<evidence type="ECO:0000313" key="6">
    <source>
        <dbReference type="Ensembl" id="ENSONIP00000022965.2"/>
    </source>
</evidence>
<dbReference type="InterPro" id="IPR026947">
    <property type="entry name" value="UBN_middle_dom"/>
</dbReference>
<evidence type="ECO:0000256" key="3">
    <source>
        <dbReference type="SAM" id="MobiDB-lite"/>
    </source>
</evidence>
<dbReference type="InParanoid" id="I3KPC0"/>
<feature type="compositionally biased region" description="Low complexity" evidence="3">
    <location>
        <begin position="778"/>
        <end position="811"/>
    </location>
</feature>